<dbReference type="Pfam" id="PF01370">
    <property type="entry name" value="Epimerase"/>
    <property type="match status" value="1"/>
</dbReference>
<dbReference type="SUPFAM" id="SSF51735">
    <property type="entry name" value="NAD(P)-binding Rossmann-fold domains"/>
    <property type="match status" value="1"/>
</dbReference>
<evidence type="ECO:0000313" key="2">
    <source>
        <dbReference type="EMBL" id="QNV37343.1"/>
    </source>
</evidence>
<organism evidence="2 3">
    <name type="scientific">Rothia terrae</name>
    <dbReference type="NCBI Taxonomy" id="396015"/>
    <lineage>
        <taxon>Bacteria</taxon>
        <taxon>Bacillati</taxon>
        <taxon>Actinomycetota</taxon>
        <taxon>Actinomycetes</taxon>
        <taxon>Micrococcales</taxon>
        <taxon>Micrococcaceae</taxon>
        <taxon>Rothia</taxon>
    </lineage>
</organism>
<gene>
    <name evidence="2" type="ORF">IDM49_08880</name>
</gene>
<dbReference type="EMBL" id="CP061539">
    <property type="protein sequence ID" value="QNV37343.1"/>
    <property type="molecule type" value="Genomic_DNA"/>
</dbReference>
<dbReference type="PANTHER" id="PTHR43245:SF13">
    <property type="entry name" value="UDP-D-APIOSE_UDP-D-XYLOSE SYNTHASE 2"/>
    <property type="match status" value="1"/>
</dbReference>
<dbReference type="KEGG" id="rter:IDM49_08880"/>
<dbReference type="Proteomes" id="UP000516404">
    <property type="component" value="Chromosome"/>
</dbReference>
<evidence type="ECO:0000313" key="3">
    <source>
        <dbReference type="Proteomes" id="UP000516404"/>
    </source>
</evidence>
<dbReference type="RefSeq" id="WP_190724247.1">
    <property type="nucleotide sequence ID" value="NZ_CP061539.1"/>
</dbReference>
<proteinExistence type="predicted"/>
<name>A0A7H2BCE7_9MICC</name>
<dbReference type="PANTHER" id="PTHR43245">
    <property type="entry name" value="BIFUNCTIONAL POLYMYXIN RESISTANCE PROTEIN ARNA"/>
    <property type="match status" value="1"/>
</dbReference>
<dbReference type="AlphaFoldDB" id="A0A7H2BCE7"/>
<keyword evidence="3" id="KW-1185">Reference proteome</keyword>
<dbReference type="InterPro" id="IPR036291">
    <property type="entry name" value="NAD(P)-bd_dom_sf"/>
</dbReference>
<feature type="domain" description="NAD-dependent epimerase/dehydratase" evidence="1">
    <location>
        <begin position="3"/>
        <end position="242"/>
    </location>
</feature>
<dbReference type="InterPro" id="IPR001509">
    <property type="entry name" value="Epimerase_deHydtase"/>
</dbReference>
<reference evidence="2 3" key="1">
    <citation type="submission" date="2020-09" db="EMBL/GenBank/DDBJ databases">
        <title>Investigation of environmental microbes.</title>
        <authorList>
            <person name="Ou Y."/>
            <person name="Kang Q."/>
        </authorList>
    </citation>
    <scope>NUCLEOTIDE SEQUENCE [LARGE SCALE GENOMIC DNA]</scope>
    <source>
        <strain evidence="2 3">KJZ-14</strain>
    </source>
</reference>
<evidence type="ECO:0000259" key="1">
    <source>
        <dbReference type="Pfam" id="PF01370"/>
    </source>
</evidence>
<dbReference type="Gene3D" id="3.40.50.720">
    <property type="entry name" value="NAD(P)-binding Rossmann-like Domain"/>
    <property type="match status" value="1"/>
</dbReference>
<dbReference type="InterPro" id="IPR050177">
    <property type="entry name" value="Lipid_A_modif_metabolic_enz"/>
</dbReference>
<dbReference type="GeneID" id="96624355"/>
<accession>A0A7H2BCE7</accession>
<protein>
    <submittedName>
        <fullName evidence="2">NAD(P)-dependent oxidoreductase</fullName>
    </submittedName>
</protein>
<sequence length="337" mass="36241">MKILLTGGVGFIGLKVAAKLHSQGHSLVALDSLLEQVHQDIEVEKAQFPGEIVVGDVSDASAWELLEPAGAIIHLAAETGTAQSMYETDRYRRVNVEGTRLAAEYAVKWNASLISLSSRAVYGEGFKNRGTTESDPHRPLSVYGETKSEGERVVADVTGGKIAATIIRPQNVIGPGQALHNPYTGVLAAFLARLREGKNLSVYGDGTATRDFIHVEDVADFIVWVLDHAPAISESPRIFNLGSGERITLDQLAQFSIDAVPGGSASVIEHVDVKRAGDIDHALADMSFAYSLGAPHAQWSARESIADFIQKSWETPGAKSEAWDTALEELTERGLAE</sequence>